<keyword evidence="2" id="KW-1133">Transmembrane helix</keyword>
<feature type="transmembrane region" description="Helical" evidence="2">
    <location>
        <begin position="20"/>
        <end position="38"/>
    </location>
</feature>
<dbReference type="Pfam" id="PF20151">
    <property type="entry name" value="DUF6533"/>
    <property type="match status" value="1"/>
</dbReference>
<name>A0A8H6RXW8_9AGAR</name>
<accession>A0A8H6RXW8</accession>
<feature type="transmembrane region" description="Helical" evidence="2">
    <location>
        <begin position="126"/>
        <end position="148"/>
    </location>
</feature>
<dbReference type="RefSeq" id="XP_037213519.1">
    <property type="nucleotide sequence ID" value="XM_037369963.1"/>
</dbReference>
<protein>
    <recommendedName>
        <fullName evidence="3">DUF6533 domain-containing protein</fullName>
    </recommendedName>
</protein>
<feature type="domain" description="DUF6533" evidence="3">
    <location>
        <begin position="23"/>
        <end position="64"/>
    </location>
</feature>
<feature type="region of interest" description="Disordered" evidence="1">
    <location>
        <begin position="303"/>
        <end position="375"/>
    </location>
</feature>
<dbReference type="GeneID" id="59352479"/>
<keyword evidence="2" id="KW-0812">Transmembrane</keyword>
<evidence type="ECO:0000256" key="2">
    <source>
        <dbReference type="SAM" id="Phobius"/>
    </source>
</evidence>
<feature type="transmembrane region" description="Helical" evidence="2">
    <location>
        <begin position="50"/>
        <end position="75"/>
    </location>
</feature>
<dbReference type="Proteomes" id="UP000636479">
    <property type="component" value="Unassembled WGS sequence"/>
</dbReference>
<reference evidence="4" key="1">
    <citation type="submission" date="2020-05" db="EMBL/GenBank/DDBJ databases">
        <title>Mycena genomes resolve the evolution of fungal bioluminescence.</title>
        <authorList>
            <person name="Tsai I.J."/>
        </authorList>
    </citation>
    <scope>NUCLEOTIDE SEQUENCE</scope>
    <source>
        <strain evidence="4">171206Taipei</strain>
    </source>
</reference>
<evidence type="ECO:0000313" key="4">
    <source>
        <dbReference type="EMBL" id="KAF7289790.1"/>
    </source>
</evidence>
<feature type="transmembrane region" description="Helical" evidence="2">
    <location>
        <begin position="95"/>
        <end position="114"/>
    </location>
</feature>
<comment type="caution">
    <text evidence="4">The sequence shown here is derived from an EMBL/GenBank/DDBJ whole genome shotgun (WGS) entry which is preliminary data.</text>
</comment>
<organism evidence="4 5">
    <name type="scientific">Mycena indigotica</name>
    <dbReference type="NCBI Taxonomy" id="2126181"/>
    <lineage>
        <taxon>Eukaryota</taxon>
        <taxon>Fungi</taxon>
        <taxon>Dikarya</taxon>
        <taxon>Basidiomycota</taxon>
        <taxon>Agaricomycotina</taxon>
        <taxon>Agaricomycetes</taxon>
        <taxon>Agaricomycetidae</taxon>
        <taxon>Agaricales</taxon>
        <taxon>Marasmiineae</taxon>
        <taxon>Mycenaceae</taxon>
        <taxon>Mycena</taxon>
    </lineage>
</organism>
<keyword evidence="5" id="KW-1185">Reference proteome</keyword>
<dbReference type="InterPro" id="IPR045340">
    <property type="entry name" value="DUF6533"/>
</dbReference>
<evidence type="ECO:0000259" key="3">
    <source>
        <dbReference type="Pfam" id="PF20151"/>
    </source>
</evidence>
<dbReference type="OrthoDB" id="3261349at2759"/>
<dbReference type="EMBL" id="JACAZF010000016">
    <property type="protein sequence ID" value="KAF7289790.1"/>
    <property type="molecule type" value="Genomic_DNA"/>
</dbReference>
<feature type="transmembrane region" description="Helical" evidence="2">
    <location>
        <begin position="211"/>
        <end position="229"/>
    </location>
</feature>
<keyword evidence="2" id="KW-0472">Membrane</keyword>
<sequence length="375" mass="41726">MLESLPEETIQTQLTSSRHLVFVPFVVILYDYLLTLDVEVSRYWGTRVTWGSALFFANRYVALLGTVPIVVEFSLTTSDPAKRQVRLITPCFAFHIYHEFFAVFSQLLVAILLITRTYALYERNKAVLALMVLVTLGALTNGLVLLLFGSSHDTLDDRLKLLGCPGATPRDAAIRSGIAWTGMLVFDVTIFLLTVFKALRHGIRGRNLFSMLLRDGAMYFAIIIAANAWNIETYITGGPIISGAVTTLTNVMSSVIISRLMLNLRDPRILSSHHRHSRTDGTSTLDVDETAAPMTTVLTMTTLDNNDTAPEFRPGRSRRSSSGRRIASVDDENSIALQTLPRGNRKATAKRDSDEDGTARPVYLTHDHDFSRSQL</sequence>
<feature type="transmembrane region" description="Helical" evidence="2">
    <location>
        <begin position="241"/>
        <end position="262"/>
    </location>
</feature>
<evidence type="ECO:0000313" key="5">
    <source>
        <dbReference type="Proteomes" id="UP000636479"/>
    </source>
</evidence>
<evidence type="ECO:0000256" key="1">
    <source>
        <dbReference type="SAM" id="MobiDB-lite"/>
    </source>
</evidence>
<gene>
    <name evidence="4" type="ORF">MIND_01353200</name>
</gene>
<feature type="compositionally biased region" description="Basic and acidic residues" evidence="1">
    <location>
        <begin position="365"/>
        <end position="375"/>
    </location>
</feature>
<feature type="transmembrane region" description="Helical" evidence="2">
    <location>
        <begin position="178"/>
        <end position="199"/>
    </location>
</feature>
<dbReference type="AlphaFoldDB" id="A0A8H6RXW8"/>
<proteinExistence type="predicted"/>